<dbReference type="EMBL" id="CP068393">
    <property type="protein sequence ID" value="QUC66857.1"/>
    <property type="molecule type" value="Genomic_DNA"/>
</dbReference>
<keyword evidence="2" id="KW-1185">Reference proteome</keyword>
<organism evidence="1 2">
    <name type="scientific">Aristaeella hokkaidonensis</name>
    <dbReference type="NCBI Taxonomy" id="3046382"/>
    <lineage>
        <taxon>Bacteria</taxon>
        <taxon>Bacillati</taxon>
        <taxon>Bacillota</taxon>
        <taxon>Clostridia</taxon>
        <taxon>Eubacteriales</taxon>
        <taxon>Aristaeellaceae</taxon>
        <taxon>Aristaeella</taxon>
    </lineage>
</organism>
<gene>
    <name evidence="1" type="ORF">JYE49_13580</name>
</gene>
<keyword evidence="1" id="KW-0418">Kinase</keyword>
<proteinExistence type="predicted"/>
<name>A0AC61MWF1_9FIRM</name>
<evidence type="ECO:0000313" key="2">
    <source>
        <dbReference type="Proteomes" id="UP000682782"/>
    </source>
</evidence>
<sequence>MSIVVIGSVFVDIKGYPSRTYIPCGRNAGKVRYVHGGVSRNIAEDLGNLGLEPVLLSLVDPNGTGEDVLTRLMEHGVDTRFIRKVPDGMGTWLAVFDNNNDVCASISHRPDLSPLLPLLQEEGNPLFAETDSILLELDLDEVMLDEIFRLKHKYNKQIYAAVSNINIALDRRAFLQQTDCFVCNRQEAGVLFSAEFSGDDPDALARQLSERVMDAEIPSMVVTLGGDGAIWANRNGEYGTCAAQQVPVADTTGAGDAFFAGVAAGLTYGKALAEACCIGVRLASSVICSLENTCPRFLPSEFGLKTNS</sequence>
<evidence type="ECO:0000313" key="1">
    <source>
        <dbReference type="EMBL" id="QUC66857.1"/>
    </source>
</evidence>
<keyword evidence="1" id="KW-0808">Transferase</keyword>
<protein>
    <submittedName>
        <fullName evidence="1">Carbohydrate kinase family protein</fullName>
    </submittedName>
</protein>
<accession>A0AC61MWF1</accession>
<reference evidence="1" key="1">
    <citation type="submission" date="2021-01" db="EMBL/GenBank/DDBJ databases">
        <title>Complete genome sequence of Clostridiales bacterium R-7.</title>
        <authorList>
            <person name="Mahoney-Kurpe S.C."/>
            <person name="Palevich N."/>
            <person name="Koike S."/>
            <person name="Moon C.D."/>
            <person name="Attwood G.T."/>
        </authorList>
    </citation>
    <scope>NUCLEOTIDE SEQUENCE</scope>
    <source>
        <strain evidence="1">R-7</strain>
    </source>
</reference>
<dbReference type="Proteomes" id="UP000682782">
    <property type="component" value="Chromosome"/>
</dbReference>